<dbReference type="InterPro" id="IPR051249">
    <property type="entry name" value="NLRP_Inflammasome"/>
</dbReference>
<evidence type="ECO:0000256" key="4">
    <source>
        <dbReference type="ARBA" id="ARBA00022859"/>
    </source>
</evidence>
<dbReference type="Pfam" id="PF00619">
    <property type="entry name" value="CARD"/>
    <property type="match status" value="1"/>
</dbReference>
<keyword evidence="5" id="KW-0395">Inflammatory response</keyword>
<evidence type="ECO:0000256" key="2">
    <source>
        <dbReference type="ARBA" id="ARBA00022490"/>
    </source>
</evidence>
<dbReference type="GO" id="GO:0042981">
    <property type="term" value="P:regulation of apoptotic process"/>
    <property type="evidence" value="ECO:0007669"/>
    <property type="project" value="InterPro"/>
</dbReference>
<evidence type="ECO:0000259" key="7">
    <source>
        <dbReference type="PROSITE" id="PS51830"/>
    </source>
</evidence>
<comment type="subcellular location">
    <subcellularLocation>
        <location evidence="1">Cytoplasm</location>
        <location evidence="1">Cytosol</location>
    </subcellularLocation>
</comment>
<dbReference type="GO" id="GO:0045087">
    <property type="term" value="P:innate immune response"/>
    <property type="evidence" value="ECO:0007669"/>
    <property type="project" value="UniProtKB-KW"/>
</dbReference>
<dbReference type="Proteomes" id="UP000221080">
    <property type="component" value="Chromosome 28"/>
</dbReference>
<reference evidence="9" key="2">
    <citation type="submission" date="2025-08" db="UniProtKB">
        <authorList>
            <consortium name="RefSeq"/>
        </authorList>
    </citation>
    <scope>IDENTIFICATION</scope>
    <source>
        <tissue evidence="9">Blood</tissue>
    </source>
</reference>
<dbReference type="PANTHER" id="PTHR46985">
    <property type="entry name" value="NACHT, LRR AND PYD DOMAINS-CONTAINING PROTEIN 1"/>
    <property type="match status" value="1"/>
</dbReference>
<organism evidence="8 9">
    <name type="scientific">Ictalurus punctatus</name>
    <name type="common">Channel catfish</name>
    <name type="synonym">Silurus punctatus</name>
    <dbReference type="NCBI Taxonomy" id="7998"/>
    <lineage>
        <taxon>Eukaryota</taxon>
        <taxon>Metazoa</taxon>
        <taxon>Chordata</taxon>
        <taxon>Craniata</taxon>
        <taxon>Vertebrata</taxon>
        <taxon>Euteleostomi</taxon>
        <taxon>Actinopterygii</taxon>
        <taxon>Neopterygii</taxon>
        <taxon>Teleostei</taxon>
        <taxon>Ostariophysi</taxon>
        <taxon>Siluriformes</taxon>
        <taxon>Ictaluridae</taxon>
        <taxon>Ictalurus</taxon>
    </lineage>
</organism>
<evidence type="ECO:0000256" key="3">
    <source>
        <dbReference type="ARBA" id="ARBA00022588"/>
    </source>
</evidence>
<reference evidence="8" key="1">
    <citation type="journal article" date="2016" name="Nat. Commun.">
        <title>The channel catfish genome sequence provides insights into the evolution of scale formation in teleosts.</title>
        <authorList>
            <person name="Liu Z."/>
            <person name="Liu S."/>
            <person name="Yao J."/>
            <person name="Bao L."/>
            <person name="Zhang J."/>
            <person name="Li Y."/>
            <person name="Jiang C."/>
            <person name="Sun L."/>
            <person name="Wang R."/>
            <person name="Zhang Y."/>
            <person name="Zhou T."/>
            <person name="Zeng Q."/>
            <person name="Fu Q."/>
            <person name="Gao S."/>
            <person name="Li N."/>
            <person name="Koren S."/>
            <person name="Jiang Y."/>
            <person name="Zimin A."/>
            <person name="Xu P."/>
            <person name="Phillippy A.M."/>
            <person name="Geng X."/>
            <person name="Song L."/>
            <person name="Sun F."/>
            <person name="Li C."/>
            <person name="Wang X."/>
            <person name="Chen A."/>
            <person name="Jin Y."/>
            <person name="Yuan Z."/>
            <person name="Yang Y."/>
            <person name="Tan S."/>
            <person name="Peatman E."/>
            <person name="Lu J."/>
            <person name="Qin Z."/>
            <person name="Dunham R."/>
            <person name="Li Z."/>
            <person name="Sonstegard T."/>
            <person name="Feng J."/>
            <person name="Danzmann R.G."/>
            <person name="Schroeder S."/>
            <person name="Scheffler B."/>
            <person name="Duke M.V."/>
            <person name="Ballard L."/>
            <person name="Kucuktas H."/>
            <person name="Kaltenboeck L."/>
            <person name="Liu H."/>
            <person name="Armbruster J."/>
            <person name="Xie Y."/>
            <person name="Kirby M.L."/>
            <person name="Tian Y."/>
            <person name="Flanagan M.E."/>
            <person name="Mu W."/>
            <person name="Waldbieser G.C."/>
        </authorList>
    </citation>
    <scope>NUCLEOTIDE SEQUENCE [LARGE SCALE GENOMIC DNA]</scope>
    <source>
        <strain evidence="8">SDA103</strain>
    </source>
</reference>
<keyword evidence="3" id="KW-0399">Innate immunity</keyword>
<dbReference type="GO" id="GO:0006954">
    <property type="term" value="P:inflammatory response"/>
    <property type="evidence" value="ECO:0007669"/>
    <property type="project" value="UniProtKB-KW"/>
</dbReference>
<dbReference type="InterPro" id="IPR033516">
    <property type="entry name" value="CARD8/ASC/NALP1_CARD"/>
</dbReference>
<gene>
    <name evidence="9" type="primary">LOC108259740</name>
</gene>
<evidence type="ECO:0000313" key="9">
    <source>
        <dbReference type="RefSeq" id="XP_047007891.1"/>
    </source>
</evidence>
<dbReference type="PANTHER" id="PTHR46985:SF2">
    <property type="entry name" value="APOPTOSIS-ASSOCIATED SPECK-LIKE PROTEIN CONTAINING A CARD"/>
    <property type="match status" value="1"/>
</dbReference>
<keyword evidence="2" id="KW-0963">Cytoplasm</keyword>
<proteinExistence type="predicted"/>
<feature type="domain" description="CARD" evidence="6">
    <location>
        <begin position="307"/>
        <end position="397"/>
    </location>
</feature>
<dbReference type="KEGG" id="ipu:108259740"/>
<evidence type="ECO:0000256" key="1">
    <source>
        <dbReference type="ARBA" id="ARBA00004514"/>
    </source>
</evidence>
<dbReference type="GeneID" id="108259740"/>
<dbReference type="InterPro" id="IPR025307">
    <property type="entry name" value="FIIND_dom"/>
</dbReference>
<dbReference type="PROSITE" id="PS50209">
    <property type="entry name" value="CARD"/>
    <property type="match status" value="1"/>
</dbReference>
<dbReference type="RefSeq" id="XP_047007891.1">
    <property type="nucleotide sequence ID" value="XM_047151935.1"/>
</dbReference>
<accession>A0A979EN61</accession>
<dbReference type="Gene3D" id="1.10.533.10">
    <property type="entry name" value="Death Domain, Fas"/>
    <property type="match status" value="1"/>
</dbReference>
<evidence type="ECO:0000259" key="6">
    <source>
        <dbReference type="PROSITE" id="PS50209"/>
    </source>
</evidence>
<dbReference type="OrthoDB" id="8891580at2759"/>
<sequence>MEIQSKMAFIHLRYGSGTSSKSTLHTDPGHPSADPELFTPILDVNGAEDRNTDEYRFVCPHAGHFKCKLTNIVFEMESKGEVLYRIVSWDCHLLNGLPQKEPAGPLYNIDSPEGCIRRLHFPHCETGKGKAKLTVAHVAGGNVEIIQPLTVTDTHVIINIQHLSPFGLILPWTRSPIRAQVLLFYKRMTEHRKSKLRIHLLPANVPVKEVQKQYKSYTYIDTTSSCDLKPGKKYKLLCNTTELDHTLKPEAVIFRRDCGPNYHSTFEVQLNIKAAEVTLTLLDRKGKEVWTPPPVLLTGAGAASRQMDTTGADFVHKHRETLIQRFNSVMEVADCLNSKNMITVEMYNNIQAKPTPQDQMRELYTCLDSGGRVAKEEFYDILVRRHSGLVDDLKSELDQA</sequence>
<dbReference type="FunFam" id="1.10.533.10:FF:000013">
    <property type="entry name" value="Apoptosis-associated speck-like protein containing a CARD"/>
    <property type="match status" value="1"/>
</dbReference>
<dbReference type="GO" id="GO:0005829">
    <property type="term" value="C:cytosol"/>
    <property type="evidence" value="ECO:0007669"/>
    <property type="project" value="UniProtKB-SubCell"/>
</dbReference>
<dbReference type="Pfam" id="PF23679">
    <property type="entry name" value="UPA-FIIND"/>
    <property type="match status" value="1"/>
</dbReference>
<protein>
    <submittedName>
        <fullName evidence="9">Uncharacterized protein LOC108259740</fullName>
    </submittedName>
</protein>
<feature type="domain" description="FIIND" evidence="7">
    <location>
        <begin position="34"/>
        <end position="309"/>
    </location>
</feature>
<keyword evidence="8" id="KW-1185">Reference proteome</keyword>
<dbReference type="CDD" id="cd08330">
    <property type="entry name" value="CARD_ASC_NALP1"/>
    <property type="match status" value="1"/>
</dbReference>
<evidence type="ECO:0000256" key="5">
    <source>
        <dbReference type="ARBA" id="ARBA00023198"/>
    </source>
</evidence>
<dbReference type="InterPro" id="IPR001315">
    <property type="entry name" value="CARD"/>
</dbReference>
<name>A0A979EN61_ICTPU</name>
<dbReference type="SUPFAM" id="SSF47986">
    <property type="entry name" value="DEATH domain"/>
    <property type="match status" value="1"/>
</dbReference>
<dbReference type="Pfam" id="PF13553">
    <property type="entry name" value="FIIND"/>
    <property type="match status" value="1"/>
</dbReference>
<evidence type="ECO:0000313" key="8">
    <source>
        <dbReference type="Proteomes" id="UP000221080"/>
    </source>
</evidence>
<dbReference type="PROSITE" id="PS51830">
    <property type="entry name" value="FIIND"/>
    <property type="match status" value="1"/>
</dbReference>
<dbReference type="InterPro" id="IPR011029">
    <property type="entry name" value="DEATH-like_dom_sf"/>
</dbReference>
<dbReference type="AlphaFoldDB" id="A0A979EN61"/>
<keyword evidence="4" id="KW-0391">Immunity</keyword>